<evidence type="ECO:0000259" key="2">
    <source>
        <dbReference type="Pfam" id="PF14730"/>
    </source>
</evidence>
<name>A0A250FV08_9FLAO</name>
<keyword evidence="1" id="KW-0732">Signal</keyword>
<dbReference type="GeneID" id="84809303"/>
<dbReference type="EMBL" id="CP022386">
    <property type="protein sequence ID" value="ATA87826.1"/>
    <property type="molecule type" value="Genomic_DNA"/>
</dbReference>
<dbReference type="Pfam" id="PF14730">
    <property type="entry name" value="DUF4468"/>
    <property type="match status" value="1"/>
</dbReference>
<feature type="signal peptide" evidence="1">
    <location>
        <begin position="1"/>
        <end position="17"/>
    </location>
</feature>
<protein>
    <recommendedName>
        <fullName evidence="2">DUF4468 domain-containing protein</fullName>
    </recommendedName>
</protein>
<dbReference type="Gene3D" id="3.30.530.80">
    <property type="match status" value="1"/>
</dbReference>
<gene>
    <name evidence="3" type="ORF">CGC50_12235</name>
</gene>
<evidence type="ECO:0000313" key="4">
    <source>
        <dbReference type="Proteomes" id="UP000217250"/>
    </source>
</evidence>
<dbReference type="KEGG" id="cgh:CGC50_12235"/>
<feature type="chain" id="PRO_5012219510" description="DUF4468 domain-containing protein" evidence="1">
    <location>
        <begin position="18"/>
        <end position="182"/>
    </location>
</feature>
<dbReference type="OrthoDB" id="894059at2"/>
<dbReference type="RefSeq" id="WP_095911022.1">
    <property type="nucleotide sequence ID" value="NZ_CP022386.1"/>
</dbReference>
<reference evidence="4" key="1">
    <citation type="submission" date="2017-06" db="EMBL/GenBank/DDBJ databases">
        <title>Capnocytophaga spp. assemblies.</title>
        <authorList>
            <person name="Gulvik C.A."/>
        </authorList>
    </citation>
    <scope>NUCLEOTIDE SEQUENCE [LARGE SCALE GENOMIC DNA]</scope>
    <source>
        <strain evidence="4">H1496</strain>
    </source>
</reference>
<dbReference type="Proteomes" id="UP000217250">
    <property type="component" value="Chromosome"/>
</dbReference>
<evidence type="ECO:0000256" key="1">
    <source>
        <dbReference type="SAM" id="SignalP"/>
    </source>
</evidence>
<accession>A0A250FV08</accession>
<feature type="domain" description="DUF4468" evidence="2">
    <location>
        <begin position="27"/>
        <end position="116"/>
    </location>
</feature>
<evidence type="ECO:0000313" key="3">
    <source>
        <dbReference type="EMBL" id="ATA87826.1"/>
    </source>
</evidence>
<dbReference type="AlphaFoldDB" id="A0A250FV08"/>
<proteinExistence type="predicted"/>
<dbReference type="InterPro" id="IPR027823">
    <property type="entry name" value="DUF4468"/>
</dbReference>
<sequence>MKKILFLLLLITWFSRAQEGDPSPYQFTEVINVKSSLSAKQLQANAKIWFTETYKDPREVILLDDPDNHILLGRGVMRYSSKIFVGGTGRQGWIMYDIKIMCKDGKYKYEFTNFVHTGKGYNLGLITNEKYLSTFTGSAAGGEKYKTKVTNELREFIKNDIEPLIERLKRYMDKALPTQEDW</sequence>
<organism evidence="3 4">
    <name type="scientific">Capnocytophaga gingivalis</name>
    <dbReference type="NCBI Taxonomy" id="1017"/>
    <lineage>
        <taxon>Bacteria</taxon>
        <taxon>Pseudomonadati</taxon>
        <taxon>Bacteroidota</taxon>
        <taxon>Flavobacteriia</taxon>
        <taxon>Flavobacteriales</taxon>
        <taxon>Flavobacteriaceae</taxon>
        <taxon>Capnocytophaga</taxon>
    </lineage>
</organism>